<feature type="transmembrane region" description="Helical" evidence="6">
    <location>
        <begin position="177"/>
        <end position="199"/>
    </location>
</feature>
<sequence>MNCPSRTDDTLKHKEWHQNPPRFAPDLTTRQDLIGISNAREDQSEAKGPDILGGGSNCPWQPSLGKNDDRDDPLLLGGASLTKSGRLAYGKSSVKLGSPEGTPITKTFISSKRVKDWGLWLLSVICMSVLISRISSGKHQVSTQHIATQQIAAEPILRSDRSALRGGVGGAEYDLPLHVAAVFIIFFVSGLGCAFPILATRFPRLHVPSSFLFFVSHFGTGVLIATAFVHLLPTAFESLGNPCLSDFWTKDYPAMPGAIALGGIFLVTVIEMVFSPARHVCRVETASPILTLSSPALAKRKILCQVGLDAGSHLRDMGPLVGRSASISRAINRMGEENEQIFRVASAPNMQTHYEKDEGAIQTDVERKDDSLTLTPDQKQKKETMQVYLLEMGILFHSVFIGMSLSVSVGNEFVVLLIAIVFHQTFEGLALGSRIASLPWRKDQLQPWIMSLAYGCTTPIGQAIGLATHTLYSPDSEVGLLVVGCMNAISSGLLIFASLVELMSEDFLSDESAFCMSIVGAWA</sequence>
<dbReference type="GO" id="GO:0005385">
    <property type="term" value="F:zinc ion transmembrane transporter activity"/>
    <property type="evidence" value="ECO:0007669"/>
    <property type="project" value="TreeGrafter"/>
</dbReference>
<comment type="caution">
    <text evidence="7">The sequence shown here is derived from an EMBL/GenBank/DDBJ whole genome shotgun (WGS) entry which is preliminary data.</text>
</comment>
<feature type="transmembrane region" description="Helical" evidence="6">
    <location>
        <begin position="413"/>
        <end position="431"/>
    </location>
</feature>
<feature type="compositionally biased region" description="Basic and acidic residues" evidence="5">
    <location>
        <begin position="39"/>
        <end position="48"/>
    </location>
</feature>
<evidence type="ECO:0000313" key="8">
    <source>
        <dbReference type="Proteomes" id="UP001216150"/>
    </source>
</evidence>
<feature type="compositionally biased region" description="Basic and acidic residues" evidence="5">
    <location>
        <begin position="1"/>
        <end position="17"/>
    </location>
</feature>
<evidence type="ECO:0000256" key="1">
    <source>
        <dbReference type="ARBA" id="ARBA00004141"/>
    </source>
</evidence>
<dbReference type="Pfam" id="PF02535">
    <property type="entry name" value="Zip"/>
    <property type="match status" value="1"/>
</dbReference>
<evidence type="ECO:0000256" key="3">
    <source>
        <dbReference type="ARBA" id="ARBA00022989"/>
    </source>
</evidence>
<protein>
    <submittedName>
        <fullName evidence="7">Uncharacterized protein</fullName>
    </submittedName>
</protein>
<dbReference type="EMBL" id="JAQJAC010000001">
    <property type="protein sequence ID" value="KAJ5600118.1"/>
    <property type="molecule type" value="Genomic_DNA"/>
</dbReference>
<accession>A0AAD6E4X1</accession>
<dbReference type="PANTHER" id="PTHR11040:SF55">
    <property type="entry name" value="MEMBRANE ZINC ION TRANSPORTER, PUTATIVE (AFU_ORTHOLOGUE AFUA_6G00470)-RELATED"/>
    <property type="match status" value="1"/>
</dbReference>
<keyword evidence="4 6" id="KW-0472">Membrane</keyword>
<reference evidence="7 8" key="1">
    <citation type="journal article" date="2023" name="IMA Fungus">
        <title>Comparative genomic study of the Penicillium genus elucidates a diverse pangenome and 15 lateral gene transfer events.</title>
        <authorList>
            <person name="Petersen C."/>
            <person name="Sorensen T."/>
            <person name="Nielsen M.R."/>
            <person name="Sondergaard T.E."/>
            <person name="Sorensen J.L."/>
            <person name="Fitzpatrick D.A."/>
            <person name="Frisvad J.C."/>
            <person name="Nielsen K.L."/>
        </authorList>
    </citation>
    <scope>NUCLEOTIDE SEQUENCE [LARGE SCALE GENOMIC DNA]</scope>
    <source>
        <strain evidence="7 8">IBT 29057</strain>
    </source>
</reference>
<evidence type="ECO:0000256" key="2">
    <source>
        <dbReference type="ARBA" id="ARBA00022692"/>
    </source>
</evidence>
<feature type="transmembrane region" description="Helical" evidence="6">
    <location>
        <begin position="252"/>
        <end position="274"/>
    </location>
</feature>
<dbReference type="InterPro" id="IPR003689">
    <property type="entry name" value="ZIP"/>
</dbReference>
<keyword evidence="8" id="KW-1185">Reference proteome</keyword>
<gene>
    <name evidence="7" type="ORF">N7450_001185</name>
</gene>
<feature type="transmembrane region" description="Helical" evidence="6">
    <location>
        <begin position="387"/>
        <end position="407"/>
    </location>
</feature>
<evidence type="ECO:0000313" key="7">
    <source>
        <dbReference type="EMBL" id="KAJ5600118.1"/>
    </source>
</evidence>
<dbReference type="PANTHER" id="PTHR11040">
    <property type="entry name" value="ZINC/IRON TRANSPORTER"/>
    <property type="match status" value="1"/>
</dbReference>
<feature type="transmembrane region" description="Helical" evidence="6">
    <location>
        <begin position="452"/>
        <end position="472"/>
    </location>
</feature>
<evidence type="ECO:0000256" key="4">
    <source>
        <dbReference type="ARBA" id="ARBA00023136"/>
    </source>
</evidence>
<feature type="region of interest" description="Disordered" evidence="5">
    <location>
        <begin position="1"/>
        <end position="72"/>
    </location>
</feature>
<dbReference type="GO" id="GO:0005886">
    <property type="term" value="C:plasma membrane"/>
    <property type="evidence" value="ECO:0007669"/>
    <property type="project" value="TreeGrafter"/>
</dbReference>
<name>A0AAD6E4X1_9EURO</name>
<feature type="transmembrane region" description="Helical" evidence="6">
    <location>
        <begin position="117"/>
        <end position="135"/>
    </location>
</feature>
<keyword evidence="2 6" id="KW-0812">Transmembrane</keyword>
<comment type="subcellular location">
    <subcellularLocation>
        <location evidence="1">Membrane</location>
        <topology evidence="1">Multi-pass membrane protein</topology>
    </subcellularLocation>
</comment>
<organism evidence="7 8">
    <name type="scientific">Penicillium hetheringtonii</name>
    <dbReference type="NCBI Taxonomy" id="911720"/>
    <lineage>
        <taxon>Eukaryota</taxon>
        <taxon>Fungi</taxon>
        <taxon>Dikarya</taxon>
        <taxon>Ascomycota</taxon>
        <taxon>Pezizomycotina</taxon>
        <taxon>Eurotiomycetes</taxon>
        <taxon>Eurotiomycetidae</taxon>
        <taxon>Eurotiales</taxon>
        <taxon>Aspergillaceae</taxon>
        <taxon>Penicillium</taxon>
    </lineage>
</organism>
<evidence type="ECO:0000256" key="6">
    <source>
        <dbReference type="SAM" id="Phobius"/>
    </source>
</evidence>
<dbReference type="Proteomes" id="UP001216150">
    <property type="component" value="Unassembled WGS sequence"/>
</dbReference>
<keyword evidence="3 6" id="KW-1133">Transmembrane helix</keyword>
<evidence type="ECO:0000256" key="5">
    <source>
        <dbReference type="SAM" id="MobiDB-lite"/>
    </source>
</evidence>
<feature type="transmembrane region" description="Helical" evidence="6">
    <location>
        <begin position="478"/>
        <end position="500"/>
    </location>
</feature>
<dbReference type="AlphaFoldDB" id="A0AAD6E4X1"/>
<feature type="transmembrane region" description="Helical" evidence="6">
    <location>
        <begin position="211"/>
        <end position="232"/>
    </location>
</feature>
<proteinExistence type="predicted"/>